<reference evidence="6" key="2">
    <citation type="journal article" date="2021" name="PeerJ">
        <title>Extensive microbial diversity within the chicken gut microbiome revealed by metagenomics and culture.</title>
        <authorList>
            <person name="Gilroy R."/>
            <person name="Ravi A."/>
            <person name="Getino M."/>
            <person name="Pursley I."/>
            <person name="Horton D.L."/>
            <person name="Alikhan N.F."/>
            <person name="Baker D."/>
            <person name="Gharbi K."/>
            <person name="Hall N."/>
            <person name="Watson M."/>
            <person name="Adriaenssens E.M."/>
            <person name="Foster-Nyarko E."/>
            <person name="Jarju S."/>
            <person name="Secka A."/>
            <person name="Antonio M."/>
            <person name="Oren A."/>
            <person name="Chaudhuri R.R."/>
            <person name="La Ragione R."/>
            <person name="Hildebrand F."/>
            <person name="Pallen M.J."/>
        </authorList>
    </citation>
    <scope>NUCLEOTIDE SEQUENCE</scope>
    <source>
        <strain evidence="6">CHK180-2868</strain>
    </source>
</reference>
<reference evidence="6" key="1">
    <citation type="submission" date="2020-10" db="EMBL/GenBank/DDBJ databases">
        <authorList>
            <person name="Gilroy R."/>
        </authorList>
    </citation>
    <scope>NUCLEOTIDE SEQUENCE</scope>
    <source>
        <strain evidence="6">CHK180-2868</strain>
    </source>
</reference>
<keyword evidence="2 5" id="KW-0812">Transmembrane</keyword>
<name>A0A9D1A5I8_9FIRM</name>
<feature type="transmembrane region" description="Helical" evidence="5">
    <location>
        <begin position="12"/>
        <end position="34"/>
    </location>
</feature>
<keyword evidence="4 5" id="KW-0472">Membrane</keyword>
<dbReference type="InterPro" id="IPR010540">
    <property type="entry name" value="CmpB_TMEM229"/>
</dbReference>
<evidence type="ECO:0000256" key="2">
    <source>
        <dbReference type="ARBA" id="ARBA00022692"/>
    </source>
</evidence>
<comment type="subcellular location">
    <subcellularLocation>
        <location evidence="1">Membrane</location>
        <topology evidence="1">Multi-pass membrane protein</topology>
    </subcellularLocation>
</comment>
<evidence type="ECO:0000256" key="3">
    <source>
        <dbReference type="ARBA" id="ARBA00022989"/>
    </source>
</evidence>
<accession>A0A9D1A5I8</accession>
<evidence type="ECO:0000256" key="1">
    <source>
        <dbReference type="ARBA" id="ARBA00004141"/>
    </source>
</evidence>
<feature type="transmembrane region" description="Helical" evidence="5">
    <location>
        <begin position="122"/>
        <end position="143"/>
    </location>
</feature>
<organism evidence="6 7">
    <name type="scientific">Candidatus Copromonas faecavium</name>
    <name type="common">nom. illeg.</name>
    <dbReference type="NCBI Taxonomy" id="2840740"/>
    <lineage>
        <taxon>Bacteria</taxon>
        <taxon>Bacillati</taxon>
        <taxon>Bacillota</taxon>
        <taxon>Clostridia</taxon>
        <taxon>Lachnospirales</taxon>
        <taxon>Lachnospiraceae</taxon>
        <taxon>Candidatus Copromonas (nom. illeg.)</taxon>
    </lineage>
</organism>
<evidence type="ECO:0000313" key="7">
    <source>
        <dbReference type="Proteomes" id="UP000824250"/>
    </source>
</evidence>
<gene>
    <name evidence="6" type="ORF">IAB28_09355</name>
</gene>
<dbReference type="Proteomes" id="UP000824250">
    <property type="component" value="Unassembled WGS sequence"/>
</dbReference>
<evidence type="ECO:0000256" key="4">
    <source>
        <dbReference type="ARBA" id="ARBA00023136"/>
    </source>
</evidence>
<evidence type="ECO:0000256" key="5">
    <source>
        <dbReference type="SAM" id="Phobius"/>
    </source>
</evidence>
<sequence>MSRQVFQFAVNFMKCGIAGWCMEILVTSAGSIAAGDMRLMGQTSLWMFPIYGLGVFLGPICRELDRWLGDENSIHLKDRLWRHGINDMVLIFTTEYITGSFLRSAGICPWDYTGRLLSIDGLIRLDFAPFWFLAGLLFEWLTLAKKR</sequence>
<feature type="transmembrane region" description="Helical" evidence="5">
    <location>
        <begin position="46"/>
        <end position="64"/>
    </location>
</feature>
<keyword evidence="3 5" id="KW-1133">Transmembrane helix</keyword>
<dbReference type="Pfam" id="PF06541">
    <property type="entry name" value="ABC_trans_CmpB"/>
    <property type="match status" value="1"/>
</dbReference>
<proteinExistence type="predicted"/>
<evidence type="ECO:0000313" key="6">
    <source>
        <dbReference type="EMBL" id="HIR06153.1"/>
    </source>
</evidence>
<feature type="transmembrane region" description="Helical" evidence="5">
    <location>
        <begin position="85"/>
        <end position="102"/>
    </location>
</feature>
<dbReference type="PANTHER" id="PTHR31746:SF2">
    <property type="entry name" value="TRANSMEMBRANE PROTEIN 229A"/>
    <property type="match status" value="1"/>
</dbReference>
<comment type="caution">
    <text evidence="6">The sequence shown here is derived from an EMBL/GenBank/DDBJ whole genome shotgun (WGS) entry which is preliminary data.</text>
</comment>
<dbReference type="AlphaFoldDB" id="A0A9D1A5I8"/>
<protein>
    <submittedName>
        <fullName evidence="6">Uncharacterized protein</fullName>
    </submittedName>
</protein>
<dbReference type="GO" id="GO:0016020">
    <property type="term" value="C:membrane"/>
    <property type="evidence" value="ECO:0007669"/>
    <property type="project" value="UniProtKB-SubCell"/>
</dbReference>
<dbReference type="EMBL" id="DVGC01000054">
    <property type="protein sequence ID" value="HIR06153.1"/>
    <property type="molecule type" value="Genomic_DNA"/>
</dbReference>
<dbReference type="PANTHER" id="PTHR31746">
    <property type="entry name" value="TRANSMEMBRANE PROTEIN 229 FAMILY MEMBER"/>
    <property type="match status" value="1"/>
</dbReference>